<accession>A0ABV3DJ13</accession>
<evidence type="ECO:0000256" key="1">
    <source>
        <dbReference type="SAM" id="MobiDB-lite"/>
    </source>
</evidence>
<organism evidence="2 3">
    <name type="scientific">Streptodolium elevatio</name>
    <dbReference type="NCBI Taxonomy" id="3157996"/>
    <lineage>
        <taxon>Bacteria</taxon>
        <taxon>Bacillati</taxon>
        <taxon>Actinomycetota</taxon>
        <taxon>Actinomycetes</taxon>
        <taxon>Kitasatosporales</taxon>
        <taxon>Streptomycetaceae</taxon>
        <taxon>Streptodolium</taxon>
    </lineage>
</organism>
<evidence type="ECO:0000313" key="3">
    <source>
        <dbReference type="Proteomes" id="UP001551482"/>
    </source>
</evidence>
<gene>
    <name evidence="2" type="ORF">AB0C36_15440</name>
</gene>
<feature type="region of interest" description="Disordered" evidence="1">
    <location>
        <begin position="693"/>
        <end position="723"/>
    </location>
</feature>
<dbReference type="EMBL" id="JBEZFP010000033">
    <property type="protein sequence ID" value="MEU8134899.1"/>
    <property type="molecule type" value="Genomic_DNA"/>
</dbReference>
<feature type="compositionally biased region" description="Polar residues" evidence="1">
    <location>
        <begin position="699"/>
        <end position="723"/>
    </location>
</feature>
<protein>
    <submittedName>
        <fullName evidence="2">Uncharacterized protein</fullName>
    </submittedName>
</protein>
<keyword evidence="3" id="KW-1185">Reference proteome</keyword>
<evidence type="ECO:0000313" key="2">
    <source>
        <dbReference type="EMBL" id="MEU8134899.1"/>
    </source>
</evidence>
<dbReference type="RefSeq" id="WP_358353951.1">
    <property type="nucleotide sequence ID" value="NZ_JBEZFP010000033.1"/>
</dbReference>
<comment type="caution">
    <text evidence="2">The sequence shown here is derived from an EMBL/GenBank/DDBJ whole genome shotgun (WGS) entry which is preliminary data.</text>
</comment>
<proteinExistence type="predicted"/>
<reference evidence="2 3" key="1">
    <citation type="submission" date="2024-06" db="EMBL/GenBank/DDBJ databases">
        <title>The Natural Products Discovery Center: Release of the First 8490 Sequenced Strains for Exploring Actinobacteria Biosynthetic Diversity.</title>
        <authorList>
            <person name="Kalkreuter E."/>
            <person name="Kautsar S.A."/>
            <person name="Yang D."/>
            <person name="Bader C.D."/>
            <person name="Teijaro C.N."/>
            <person name="Fluegel L."/>
            <person name="Davis C.M."/>
            <person name="Simpson J.R."/>
            <person name="Lauterbach L."/>
            <person name="Steele A.D."/>
            <person name="Gui C."/>
            <person name="Meng S."/>
            <person name="Li G."/>
            <person name="Viehrig K."/>
            <person name="Ye F."/>
            <person name="Su P."/>
            <person name="Kiefer A.F."/>
            <person name="Nichols A."/>
            <person name="Cepeda A.J."/>
            <person name="Yan W."/>
            <person name="Fan B."/>
            <person name="Jiang Y."/>
            <person name="Adhikari A."/>
            <person name="Zheng C.-J."/>
            <person name="Schuster L."/>
            <person name="Cowan T.M."/>
            <person name="Smanski M.J."/>
            <person name="Chevrette M.G."/>
            <person name="De Carvalho L.P.S."/>
            <person name="Shen B."/>
        </authorList>
    </citation>
    <scope>NUCLEOTIDE SEQUENCE [LARGE SCALE GENOMIC DNA]</scope>
    <source>
        <strain evidence="2 3">NPDC048946</strain>
    </source>
</reference>
<dbReference type="Proteomes" id="UP001551482">
    <property type="component" value="Unassembled WGS sequence"/>
</dbReference>
<name>A0ABV3DJ13_9ACTN</name>
<sequence>MLTFQELADVDLTVIDSTAEGWERLAKAMTGDQERCLRDVIAPLDFGAWTGKDADTALKMLRVFAAQLEAARIEAAANAAILREAQTVLAECKLGMITALRDVQANGLTLKPDGSLSWSAPDDLADRQKSETAHQISARMTALLQKAVDADVLAATTLLANVNWNDAKGAPKNDFNAGSLGADPAADAQRTATLLAKLSKDGTLTASEADIVRTTLTQNAGNAEFSTTMLKQVGPEGLVKANLSLSQFQPVQSKNDPRLEDFKQIQTLLGGHLATASPVLAKDNAWMAGYRAAGEQKFQISAKDGSAMTDVYGYQVFGTLLGQGTYDKDFLLTTAEDIRQFENKNGGSSVWGKTAAPQPQFPLNLNLNGADPKSALDPMAGVLTGFKNNPDASTAYFDDKPDRLPDGREVTATGEAKIKYLLENNSGSPSVDAARQDTLGQALVSATTGPPGSPELAEQRVGILETTINTFAEKGTPEPLKDSVVDMLSGNAESLNAALTQARSEDKGPTMPIDHGPLAEISRGDMTKVLSEVASDPGNIETLKKVQEGYTYATLDQVNARADISPQDKATSLKDVMYSSSEAFGIMDSVVAQDIRATDENTKADGEKGNAQIAMWTGLAIDTTTTVVSASAVAANPVVGVPVTLGATYVNAWVGDFLGASNNSSDADARVSEVYTNGAAYSEGVMTTWAEQHPESGVSAHTANNQAHSGFASGDQSARNESG</sequence>